<evidence type="ECO:0000313" key="5">
    <source>
        <dbReference type="Proteomes" id="UP000298663"/>
    </source>
</evidence>
<evidence type="ECO:0000256" key="1">
    <source>
        <dbReference type="ARBA" id="ARBA00004651"/>
    </source>
</evidence>
<evidence type="ECO:0000256" key="3">
    <source>
        <dbReference type="SAM" id="Phobius"/>
    </source>
</evidence>
<protein>
    <recommendedName>
        <fullName evidence="6">G-protein coupled receptors family 1 profile domain-containing protein</fullName>
    </recommendedName>
</protein>
<reference evidence="4 5" key="2">
    <citation type="journal article" date="2019" name="G3 (Bethesda)">
        <title>Hybrid Assembly of the Genome of the Entomopathogenic Nematode Steinernema carpocapsae Identifies the X-Chromosome.</title>
        <authorList>
            <person name="Serra L."/>
            <person name="Macchietto M."/>
            <person name="Macias-Munoz A."/>
            <person name="McGill C.J."/>
            <person name="Rodriguez I.M."/>
            <person name="Rodriguez B."/>
            <person name="Murad R."/>
            <person name="Mortazavi A."/>
        </authorList>
    </citation>
    <scope>NUCLEOTIDE SEQUENCE [LARGE SCALE GENOMIC DNA]</scope>
    <source>
        <strain evidence="4 5">ALL</strain>
    </source>
</reference>
<feature type="transmembrane region" description="Helical" evidence="3">
    <location>
        <begin position="167"/>
        <end position="185"/>
    </location>
</feature>
<dbReference type="Proteomes" id="UP000298663">
    <property type="component" value="Unassembled WGS sequence"/>
</dbReference>
<keyword evidence="5" id="KW-1185">Reference proteome</keyword>
<keyword evidence="3" id="KW-0812">Transmembrane</keyword>
<keyword evidence="3" id="KW-1133">Transmembrane helix</keyword>
<keyword evidence="3" id="KW-0472">Membrane</keyword>
<dbReference type="Gene3D" id="1.20.1070.10">
    <property type="entry name" value="Rhodopsin 7-helix transmembrane proteins"/>
    <property type="match status" value="1"/>
</dbReference>
<accession>A0A4U5LYZ9</accession>
<evidence type="ECO:0000313" key="4">
    <source>
        <dbReference type="EMBL" id="TKR61548.1"/>
    </source>
</evidence>
<evidence type="ECO:0008006" key="6">
    <source>
        <dbReference type="Google" id="ProtNLM"/>
    </source>
</evidence>
<organism evidence="4 5">
    <name type="scientific">Steinernema carpocapsae</name>
    <name type="common">Entomopathogenic nematode</name>
    <dbReference type="NCBI Taxonomy" id="34508"/>
    <lineage>
        <taxon>Eukaryota</taxon>
        <taxon>Metazoa</taxon>
        <taxon>Ecdysozoa</taxon>
        <taxon>Nematoda</taxon>
        <taxon>Chromadorea</taxon>
        <taxon>Rhabditida</taxon>
        <taxon>Tylenchina</taxon>
        <taxon>Panagrolaimomorpha</taxon>
        <taxon>Strongyloidoidea</taxon>
        <taxon>Steinernematidae</taxon>
        <taxon>Steinernema</taxon>
    </lineage>
</organism>
<gene>
    <name evidence="4" type="ORF">L596_028644</name>
</gene>
<reference evidence="4 5" key="1">
    <citation type="journal article" date="2015" name="Genome Biol.">
        <title>Comparative genomics of Steinernema reveals deeply conserved gene regulatory networks.</title>
        <authorList>
            <person name="Dillman A.R."/>
            <person name="Macchietto M."/>
            <person name="Porter C.F."/>
            <person name="Rogers A."/>
            <person name="Williams B."/>
            <person name="Antoshechkin I."/>
            <person name="Lee M.M."/>
            <person name="Goodwin Z."/>
            <person name="Lu X."/>
            <person name="Lewis E.E."/>
            <person name="Goodrich-Blair H."/>
            <person name="Stock S.P."/>
            <person name="Adams B.J."/>
            <person name="Sternberg P.W."/>
            <person name="Mortazavi A."/>
        </authorList>
    </citation>
    <scope>NUCLEOTIDE SEQUENCE [LARGE SCALE GENOMIC DNA]</scope>
    <source>
        <strain evidence="4 5">ALL</strain>
    </source>
</reference>
<dbReference type="OrthoDB" id="5813285at2759"/>
<dbReference type="AlphaFoldDB" id="A0A4U5LYZ9"/>
<feature type="transmembrane region" description="Helical" evidence="3">
    <location>
        <begin position="85"/>
        <end position="110"/>
    </location>
</feature>
<feature type="transmembrane region" description="Helical" evidence="3">
    <location>
        <begin position="131"/>
        <end position="155"/>
    </location>
</feature>
<evidence type="ECO:0000256" key="2">
    <source>
        <dbReference type="ARBA" id="ARBA00022475"/>
    </source>
</evidence>
<sequence length="238" mass="27166">MASIVSDLAFGWMLLVVTADRFFAVFAPIRYFTMTYSYVWKMHLIVLFKSLLCLCIAFIFTKNLVLPEVSSLCYTSDSVNEKIDVAFALVRIVAVSMSIILYVPICWRLYTMAKQKHLGRYSTRRYAQLKSMTITVALSSTAGILCVLMPDTIVAFDLFGLKQFSSYFFILILAKSVTNVAIYVFRNPVLSQRMQKIICRRKNLETRVIHTLSRVVSFVNKRKSSSTLSVHQQASKQS</sequence>
<feature type="transmembrane region" description="Helical" evidence="3">
    <location>
        <begin position="12"/>
        <end position="32"/>
    </location>
</feature>
<dbReference type="EMBL" id="AZBU02000011">
    <property type="protein sequence ID" value="TKR61548.1"/>
    <property type="molecule type" value="Genomic_DNA"/>
</dbReference>
<feature type="transmembrane region" description="Helical" evidence="3">
    <location>
        <begin position="44"/>
        <end position="65"/>
    </location>
</feature>
<dbReference type="SUPFAM" id="SSF81321">
    <property type="entry name" value="Family A G protein-coupled receptor-like"/>
    <property type="match status" value="1"/>
</dbReference>
<name>A0A4U5LYZ9_STECR</name>
<dbReference type="PANTHER" id="PTHR22750">
    <property type="entry name" value="G-PROTEIN COUPLED RECEPTOR"/>
    <property type="match status" value="1"/>
</dbReference>
<comment type="caution">
    <text evidence="4">The sequence shown here is derived from an EMBL/GenBank/DDBJ whole genome shotgun (WGS) entry which is preliminary data.</text>
</comment>
<keyword evidence="2" id="KW-1003">Cell membrane</keyword>
<proteinExistence type="predicted"/>
<comment type="subcellular location">
    <subcellularLocation>
        <location evidence="1">Cell membrane</location>
        <topology evidence="1">Multi-pass membrane protein</topology>
    </subcellularLocation>
</comment>
<dbReference type="GO" id="GO:0005886">
    <property type="term" value="C:plasma membrane"/>
    <property type="evidence" value="ECO:0007669"/>
    <property type="project" value="UniProtKB-SubCell"/>
</dbReference>